<accession>A0A927GMH8</accession>
<dbReference type="GO" id="GO:0004222">
    <property type="term" value="F:metalloendopeptidase activity"/>
    <property type="evidence" value="ECO:0007669"/>
    <property type="project" value="InterPro"/>
</dbReference>
<reference evidence="1" key="1">
    <citation type="journal article" date="2020" name="PLoS ONE">
        <title>Isolation and characterization of Streptomyces bacteriophages and Streptomyces strains encoding biosynthetic arsenals: Streptomyces strains and phages for antibiotic discovery.</title>
        <authorList>
            <person name="Montano E.T."/>
            <person name="Nideffer J.F."/>
            <person name="Brumage L."/>
            <person name="Erb M."/>
            <person name="Derman A.I."/>
            <person name="Davis J.P."/>
            <person name="Estrada E."/>
            <person name="Fu S."/>
            <person name="Le D."/>
            <person name="Vuppala A."/>
            <person name="Tran C."/>
            <person name="Luterstein E."/>
            <person name="Lakkaraju S."/>
            <person name="Panchagnula S."/>
            <person name="Ren C."/>
            <person name="Doan J."/>
            <person name="Tran S."/>
            <person name="Soriano J."/>
            <person name="Fujita Y."/>
            <person name="Gutala P."/>
            <person name="Fujii Q."/>
            <person name="Lee M."/>
            <person name="Bui A."/>
            <person name="Villarreal C."/>
            <person name="Shing S.R."/>
            <person name="Kim S."/>
            <person name="Freeman D."/>
            <person name="Racha V."/>
            <person name="Ho A."/>
            <person name="Kumar P."/>
            <person name="Falah K."/>
            <person name="Dawson T."/>
            <person name="Enustun E."/>
            <person name="Prichard A."/>
            <person name="Gomez A."/>
            <person name="Khanna K."/>
            <person name="Trigg S."/>
            <person name="Fernandez L."/>
            <person name="Pogliano K."/>
            <person name="Pogliano J."/>
        </authorList>
    </citation>
    <scope>NUCLEOTIDE SEQUENCE</scope>
    <source>
        <strain evidence="1">QF2</strain>
    </source>
</reference>
<dbReference type="GO" id="GO:0004176">
    <property type="term" value="F:ATP-dependent peptidase activity"/>
    <property type="evidence" value="ECO:0007669"/>
    <property type="project" value="InterPro"/>
</dbReference>
<gene>
    <name evidence="1" type="ORF">ID875_09205</name>
</gene>
<dbReference type="InterPro" id="IPR037219">
    <property type="entry name" value="Peptidase_M41-like"/>
</dbReference>
<dbReference type="EMBL" id="JACWUS010000001">
    <property type="protein sequence ID" value="MBD2828496.1"/>
    <property type="molecule type" value="Genomic_DNA"/>
</dbReference>
<name>A0A927GMH8_STRGL</name>
<organism evidence="1">
    <name type="scientific">Streptomyces globisporus</name>
    <dbReference type="NCBI Taxonomy" id="1908"/>
    <lineage>
        <taxon>Bacteria</taxon>
        <taxon>Bacillati</taxon>
        <taxon>Actinomycetota</taxon>
        <taxon>Actinomycetes</taxon>
        <taxon>Kitasatosporales</taxon>
        <taxon>Streptomycetaceae</taxon>
        <taxon>Streptomyces</taxon>
    </lineage>
</organism>
<dbReference type="SUPFAM" id="SSF140990">
    <property type="entry name" value="FtsH protease domain-like"/>
    <property type="match status" value="1"/>
</dbReference>
<dbReference type="AlphaFoldDB" id="A0A927GMH8"/>
<evidence type="ECO:0008006" key="2">
    <source>
        <dbReference type="Google" id="ProtNLM"/>
    </source>
</evidence>
<evidence type="ECO:0000313" key="1">
    <source>
        <dbReference type="EMBL" id="MBD2828496.1"/>
    </source>
</evidence>
<dbReference type="GO" id="GO:0006508">
    <property type="term" value="P:proteolysis"/>
    <property type="evidence" value="ECO:0007669"/>
    <property type="project" value="InterPro"/>
</dbReference>
<dbReference type="GO" id="GO:0005524">
    <property type="term" value="F:ATP binding"/>
    <property type="evidence" value="ECO:0007669"/>
    <property type="project" value="InterPro"/>
</dbReference>
<proteinExistence type="predicted"/>
<comment type="caution">
    <text evidence="1">The sequence shown here is derived from an EMBL/GenBank/DDBJ whole genome shotgun (WGS) entry which is preliminary data.</text>
</comment>
<protein>
    <recommendedName>
        <fullName evidence="2">Peptidase M41 domain-containing protein</fullName>
    </recommendedName>
</protein>
<sequence>MNATQSVPKPDLLLDHRGTVKPSMDMPLDYEAARLGVAFHEAGHAVLAMAYGIHVASSEVMSWTVGDDGWGLTGGTRLSVEHVGEWQYAAMCAAGEVTQVQYLMLASLWTPERALACTADHDREQAVDVLAAHGYRLGRTHVPPGGRSWGQVRGMARRRICHLWREIRTVAHAMNEATVLTGGEIAAMTGLTNPEQAGGAA</sequence>